<dbReference type="EMBL" id="SMCS01000002">
    <property type="protein sequence ID" value="TCV96216.1"/>
    <property type="molecule type" value="Genomic_DNA"/>
</dbReference>
<dbReference type="RefSeq" id="WP_132142417.1">
    <property type="nucleotide sequence ID" value="NZ_SMCS01000002.1"/>
</dbReference>
<keyword evidence="1" id="KW-0732">Signal</keyword>
<protein>
    <submittedName>
        <fullName evidence="2">Uncharacterized protein</fullName>
    </submittedName>
</protein>
<name>A0A4R3YUW9_9GAMM</name>
<dbReference type="Proteomes" id="UP000295645">
    <property type="component" value="Unassembled WGS sequence"/>
</dbReference>
<dbReference type="AlphaFoldDB" id="A0A4R3YUW9"/>
<feature type="signal peptide" evidence="1">
    <location>
        <begin position="1"/>
        <end position="20"/>
    </location>
</feature>
<evidence type="ECO:0000313" key="2">
    <source>
        <dbReference type="EMBL" id="TCV96216.1"/>
    </source>
</evidence>
<keyword evidence="3" id="KW-1185">Reference proteome</keyword>
<organism evidence="2 3">
    <name type="scientific">Luteibacter rhizovicinus</name>
    <dbReference type="NCBI Taxonomy" id="242606"/>
    <lineage>
        <taxon>Bacteria</taxon>
        <taxon>Pseudomonadati</taxon>
        <taxon>Pseudomonadota</taxon>
        <taxon>Gammaproteobacteria</taxon>
        <taxon>Lysobacterales</taxon>
        <taxon>Rhodanobacteraceae</taxon>
        <taxon>Luteibacter</taxon>
    </lineage>
</organism>
<evidence type="ECO:0000313" key="3">
    <source>
        <dbReference type="Proteomes" id="UP000295645"/>
    </source>
</evidence>
<dbReference type="OrthoDB" id="6402666at2"/>
<comment type="caution">
    <text evidence="2">The sequence shown here is derived from an EMBL/GenBank/DDBJ whole genome shotgun (WGS) entry which is preliminary data.</text>
</comment>
<gene>
    <name evidence="2" type="ORF">EC912_102566</name>
</gene>
<sequence>MKTKGFVALLALTCATPTLASPPYVHDLDRPFNEYTWVTTHNAFATRAFLFPPPNGGIVCGIPGREKTTVDLKARDNLGCENDDASSATLTGLRAGTQLNVFDSPDSDIKDDYALIVVRRDIVGREVTIPSFERSYSDDDGVVQSHYRNGLDGYVSRLSLDPGQ</sequence>
<accession>A0A4R3YUW9</accession>
<feature type="chain" id="PRO_5020538219" evidence="1">
    <location>
        <begin position="21"/>
        <end position="164"/>
    </location>
</feature>
<evidence type="ECO:0000256" key="1">
    <source>
        <dbReference type="SAM" id="SignalP"/>
    </source>
</evidence>
<proteinExistence type="predicted"/>
<reference evidence="2 3" key="1">
    <citation type="submission" date="2019-03" db="EMBL/GenBank/DDBJ databases">
        <title>Above-ground endophytic microbial communities from plants in different locations in the United States.</title>
        <authorList>
            <person name="Frank C."/>
        </authorList>
    </citation>
    <scope>NUCLEOTIDE SEQUENCE [LARGE SCALE GENOMIC DNA]</scope>
    <source>
        <strain evidence="2 3">LP_13_YM</strain>
    </source>
</reference>